<dbReference type="Pfam" id="PF13487">
    <property type="entry name" value="HD_5"/>
    <property type="match status" value="1"/>
</dbReference>
<comment type="caution">
    <text evidence="2">The sequence shown here is derived from an EMBL/GenBank/DDBJ whole genome shotgun (WGS) entry which is preliminary data.</text>
</comment>
<keyword evidence="2" id="KW-0378">Hydrolase</keyword>
<dbReference type="Gene3D" id="1.10.3210.10">
    <property type="entry name" value="Hypothetical protein af1432"/>
    <property type="match status" value="1"/>
</dbReference>
<dbReference type="SUPFAM" id="SSF109604">
    <property type="entry name" value="HD-domain/PDEase-like"/>
    <property type="match status" value="1"/>
</dbReference>
<feature type="domain" description="HD-GYP" evidence="1">
    <location>
        <begin position="1"/>
        <end position="209"/>
    </location>
</feature>
<evidence type="ECO:0000259" key="1">
    <source>
        <dbReference type="PROSITE" id="PS51832"/>
    </source>
</evidence>
<dbReference type="GO" id="GO:0071111">
    <property type="term" value="F:cyclic-guanylate-specific phosphodiesterase activity"/>
    <property type="evidence" value="ECO:0007669"/>
    <property type="project" value="UniProtKB-EC"/>
</dbReference>
<name>A0A136WFI6_9FIRM</name>
<dbReference type="RefSeq" id="WP_083531926.1">
    <property type="nucleotide sequence ID" value="NZ_LRVM01000004.1"/>
</dbReference>
<dbReference type="InterPro" id="IPR052020">
    <property type="entry name" value="Cyclic_di-GMP/3'3'-cGAMP_PDE"/>
</dbReference>
<protein>
    <submittedName>
        <fullName evidence="2">Cyclic di-GMP phosphodiesterase response regulator RpfG</fullName>
        <ecNumber evidence="2">3.1.4.52</ecNumber>
    </submittedName>
</protein>
<keyword evidence="3" id="KW-1185">Reference proteome</keyword>
<dbReference type="InterPro" id="IPR037522">
    <property type="entry name" value="HD_GYP_dom"/>
</dbReference>
<dbReference type="EC" id="3.1.4.52" evidence="2"/>
<dbReference type="CDD" id="cd00077">
    <property type="entry name" value="HDc"/>
    <property type="match status" value="1"/>
</dbReference>
<dbReference type="STRING" id="36847.CLNEO_16620"/>
<dbReference type="SMART" id="SM00471">
    <property type="entry name" value="HDc"/>
    <property type="match status" value="1"/>
</dbReference>
<gene>
    <name evidence="2" type="primary">rpfG_3</name>
    <name evidence="2" type="ORF">CLNEO_16620</name>
</gene>
<dbReference type="AlphaFoldDB" id="A0A136WFI6"/>
<dbReference type="EMBL" id="LRVM01000004">
    <property type="protein sequence ID" value="KXL53119.1"/>
    <property type="molecule type" value="Genomic_DNA"/>
</dbReference>
<dbReference type="InterPro" id="IPR003607">
    <property type="entry name" value="HD/PDEase_dom"/>
</dbReference>
<organism evidence="2 3">
    <name type="scientific">Anaerotignum neopropionicum</name>
    <dbReference type="NCBI Taxonomy" id="36847"/>
    <lineage>
        <taxon>Bacteria</taxon>
        <taxon>Bacillati</taxon>
        <taxon>Bacillota</taxon>
        <taxon>Clostridia</taxon>
        <taxon>Lachnospirales</taxon>
        <taxon>Anaerotignaceae</taxon>
        <taxon>Anaerotignum</taxon>
    </lineage>
</organism>
<dbReference type="Proteomes" id="UP000070539">
    <property type="component" value="Unassembled WGS sequence"/>
</dbReference>
<dbReference type="PROSITE" id="PS51832">
    <property type="entry name" value="HD_GYP"/>
    <property type="match status" value="1"/>
</dbReference>
<proteinExistence type="predicted"/>
<dbReference type="OrthoDB" id="9804747at2"/>
<accession>A0A136WFI6</accession>
<reference evidence="2 3" key="1">
    <citation type="submission" date="2016-01" db="EMBL/GenBank/DDBJ databases">
        <title>Genome sequence of Clostridium neopropionicum X4, DSM-3847.</title>
        <authorList>
            <person name="Poehlein A."/>
            <person name="Beck M.H."/>
            <person name="Bengelsdorf F.R."/>
            <person name="Daniel R."/>
            <person name="Duerre P."/>
        </authorList>
    </citation>
    <scope>NUCLEOTIDE SEQUENCE [LARGE SCALE GENOMIC DNA]</scope>
    <source>
        <strain evidence="2 3">DSM-3847</strain>
    </source>
</reference>
<sequence>MHDFFEGLTADQLIRLLPEDQIIHSLNVEILVGKLAEWLSMSETVFRDKYLEYFGRAAYYHDIGKICIPSCILNKPGALTAEEYSIIQRHPIYAQELLSFYRETDMSGIPSFLFPLTIQAAAYHHEWWNGKGYPFHLCGQDIPYVARVTSLCDAYDAMVGNRIYRKAFTHEYACEEVRRGAGTQFEPALVEVFLAHEAEVNHLFHDLCIYQKEKAVDGKKAFIRHSK</sequence>
<evidence type="ECO:0000313" key="3">
    <source>
        <dbReference type="Proteomes" id="UP000070539"/>
    </source>
</evidence>
<evidence type="ECO:0000313" key="2">
    <source>
        <dbReference type="EMBL" id="KXL53119.1"/>
    </source>
</evidence>
<dbReference type="PANTHER" id="PTHR45228">
    <property type="entry name" value="CYCLIC DI-GMP PHOSPHODIESTERASE TM_0186-RELATED"/>
    <property type="match status" value="1"/>
</dbReference>